<dbReference type="PRINTS" id="PR01535">
    <property type="entry name" value="VOMERONASL2R"/>
</dbReference>
<dbReference type="InterPro" id="IPR000337">
    <property type="entry name" value="GPCR_3"/>
</dbReference>
<comment type="subcellular location">
    <subcellularLocation>
        <location evidence="1">Cell membrane</location>
        <topology evidence="1">Multi-pass membrane protein</topology>
    </subcellularLocation>
</comment>
<feature type="domain" description="G-protein coupled receptors family 3 profile" evidence="13">
    <location>
        <begin position="496"/>
        <end position="743"/>
    </location>
</feature>
<evidence type="ECO:0000313" key="14">
    <source>
        <dbReference type="Ensembl" id="ENSOCUP00000023480.2"/>
    </source>
</evidence>
<protein>
    <recommendedName>
        <fullName evidence="13">G-protein coupled receptors family 3 profile domain-containing protein</fullName>
    </recommendedName>
</protein>
<dbReference type="InParanoid" id="G1U284"/>
<evidence type="ECO:0000256" key="3">
    <source>
        <dbReference type="ARBA" id="ARBA00022475"/>
    </source>
</evidence>
<evidence type="ECO:0000256" key="12">
    <source>
        <dbReference type="SAM" id="Phobius"/>
    </source>
</evidence>
<feature type="transmembrane region" description="Helical" evidence="12">
    <location>
        <begin position="690"/>
        <end position="710"/>
    </location>
</feature>
<dbReference type="Pfam" id="PF00003">
    <property type="entry name" value="7tm_3"/>
    <property type="match status" value="1"/>
</dbReference>
<sequence>YQYILAFHFAIQEINKEPQLLPNLTLGFQLYNSVTSGKFTLRSTLHWLTGKHHLIPNYTCQTQGKTVAVIAGTTSAFSAEIGMMLELYKTPQITYGPFDPMLSERDKFPSLYQMATSDSSLACGMLSLLLHFGWIWVAIFVSNDLKGEQFLQDILAEMVKKRVCLAYVLKLPDTKKRYENTHMSFLADLHISSANVHILYGDARSLYTMEFLSKYYLTLGKVWIMAAKWEIVVHETDHMLHSFHGGFSFSHHKGEIPEDFFLSQLWLHALHCLPPGSHCRTIGVCPPNASFEFFPGHIDMLTISDSSYFIYNAVYAVAHALHKMLSEQIEKGSPGDAAQPRILPWQVNISQNRTCTEHLLDVSFHEMRHRVAHYDIHNIVNFPAGFRLLIKIGEFSSESKHDQSLDVNEEMIEWPVAFKETPQSLCSQRCGPGFRKIPQEGRPVCCYTCVVCSERDISNHTDAEQCIPCADHEYPNMERNHCLPKLVTFLGFEEFLGMALTCMALCFSVLTAAVLWVFVKHQDTPIVKANNRTLSYILLIALLLCFLCSLLFLGRPNTATCLLQQIAFGLVFTVAVSTVLAKTITVILAFKALRPGRTMRRLLVIGASNFIIPICSLIQLALCGIWLGISPPFIELDAHSEPDHIILVCNKGSVTAFYCVLGYVVSLALASFTVAFLARNLPDTFNEAKFLTFSMLVFCSVWVTFLPVYHSTKGKVMVAVEVFSILASSAGLLGCIFAPKFFLSSSQKIQGSLEIFSYI</sequence>
<reference evidence="14" key="3">
    <citation type="submission" date="2025-09" db="UniProtKB">
        <authorList>
            <consortium name="Ensembl"/>
        </authorList>
    </citation>
    <scope>IDENTIFICATION</scope>
    <source>
        <strain evidence="14">Thorbecke</strain>
    </source>
</reference>
<comment type="similarity">
    <text evidence="2">Belongs to the G-protein coupled receptor 3 family.</text>
</comment>
<evidence type="ECO:0000256" key="7">
    <source>
        <dbReference type="ARBA" id="ARBA00023040"/>
    </source>
</evidence>
<dbReference type="InterPro" id="IPR004073">
    <property type="entry name" value="GPCR_3_vmron_rcpt_2"/>
</dbReference>
<dbReference type="SUPFAM" id="SSF53822">
    <property type="entry name" value="Periplasmic binding protein-like I"/>
    <property type="match status" value="1"/>
</dbReference>
<feature type="transmembrane region" description="Helical" evidence="12">
    <location>
        <begin position="655"/>
        <end position="678"/>
    </location>
</feature>
<dbReference type="PANTHER" id="PTHR24061:SF545">
    <property type="entry name" value="VOMERONASAL 2, RECEPTOR 118-RELATED"/>
    <property type="match status" value="1"/>
</dbReference>
<reference evidence="14" key="2">
    <citation type="submission" date="2025-08" db="UniProtKB">
        <authorList>
            <consortium name="Ensembl"/>
        </authorList>
    </citation>
    <scope>IDENTIFICATION</scope>
    <source>
        <strain evidence="14">Thorbecke</strain>
    </source>
</reference>
<evidence type="ECO:0000313" key="15">
    <source>
        <dbReference type="Proteomes" id="UP000001811"/>
    </source>
</evidence>
<dbReference type="Proteomes" id="UP000001811">
    <property type="component" value="Unplaced"/>
</dbReference>
<evidence type="ECO:0000256" key="9">
    <source>
        <dbReference type="ARBA" id="ARBA00023170"/>
    </source>
</evidence>
<evidence type="ECO:0000256" key="10">
    <source>
        <dbReference type="ARBA" id="ARBA00023180"/>
    </source>
</evidence>
<dbReference type="PRINTS" id="PR00248">
    <property type="entry name" value="GPCRMGR"/>
</dbReference>
<keyword evidence="4 12" id="KW-0812">Transmembrane</keyword>
<dbReference type="InterPro" id="IPR011500">
    <property type="entry name" value="GPCR_3_9-Cys_dom"/>
</dbReference>
<dbReference type="HOGENOM" id="CLU_005389_5_0_1"/>
<dbReference type="InterPro" id="IPR000068">
    <property type="entry name" value="GPCR_3_Ca_sens_rcpt-rel"/>
</dbReference>
<dbReference type="PANTHER" id="PTHR24061">
    <property type="entry name" value="CALCIUM-SENSING RECEPTOR-RELATED"/>
    <property type="match status" value="1"/>
</dbReference>
<name>G1U284_RABIT</name>
<evidence type="ECO:0000256" key="4">
    <source>
        <dbReference type="ARBA" id="ARBA00022692"/>
    </source>
</evidence>
<dbReference type="Ensembl" id="ENSOCUT00000020934.2">
    <property type="protein sequence ID" value="ENSOCUP00000023480.2"/>
    <property type="gene ID" value="ENSOCUG00000022405.2"/>
</dbReference>
<dbReference type="InterPro" id="IPR001828">
    <property type="entry name" value="ANF_lig-bd_rcpt"/>
</dbReference>
<dbReference type="InterPro" id="IPR017978">
    <property type="entry name" value="GPCR_3_C"/>
</dbReference>
<dbReference type="FunFam" id="3.40.50.2300:FF:000024">
    <property type="entry name" value="Vomeronasal 2, receptor 73"/>
    <property type="match status" value="1"/>
</dbReference>
<dbReference type="CDD" id="cd15283">
    <property type="entry name" value="7tmC_V2R_pheromone"/>
    <property type="match status" value="1"/>
</dbReference>
<feature type="transmembrane region" description="Helical" evidence="12">
    <location>
        <begin position="602"/>
        <end position="629"/>
    </location>
</feature>
<proteinExistence type="inferred from homology"/>
<keyword evidence="5" id="KW-0732">Signal</keyword>
<dbReference type="FunFam" id="2.10.50.30:FF:000002">
    <property type="entry name" value="Vomeronasal 2 receptor, h1"/>
    <property type="match status" value="1"/>
</dbReference>
<dbReference type="Pfam" id="PF07562">
    <property type="entry name" value="NCD3G"/>
    <property type="match status" value="1"/>
</dbReference>
<dbReference type="SMR" id="G1U284"/>
<dbReference type="GO" id="GO:0005886">
    <property type="term" value="C:plasma membrane"/>
    <property type="evidence" value="ECO:0007669"/>
    <property type="project" value="UniProtKB-SubCell"/>
</dbReference>
<dbReference type="AlphaFoldDB" id="G1U284"/>
<keyword evidence="3" id="KW-1003">Cell membrane</keyword>
<evidence type="ECO:0000256" key="6">
    <source>
        <dbReference type="ARBA" id="ARBA00022989"/>
    </source>
</evidence>
<evidence type="ECO:0000256" key="5">
    <source>
        <dbReference type="ARBA" id="ARBA00022729"/>
    </source>
</evidence>
<reference evidence="14 15" key="1">
    <citation type="journal article" date="2011" name="Nature">
        <title>A high-resolution map of human evolutionary constraint using 29 mammals.</title>
        <authorList>
            <person name="Lindblad-Toh K."/>
            <person name="Garber M."/>
            <person name="Zuk O."/>
            <person name="Lin M.F."/>
            <person name="Parker B.J."/>
            <person name="Washietl S."/>
            <person name="Kheradpour P."/>
            <person name="Ernst J."/>
            <person name="Jordan G."/>
            <person name="Mauceli E."/>
            <person name="Ward L.D."/>
            <person name="Lowe C.B."/>
            <person name="Holloway A.K."/>
            <person name="Clamp M."/>
            <person name="Gnerre S."/>
            <person name="Alfoldi J."/>
            <person name="Beal K."/>
            <person name="Chang J."/>
            <person name="Clawson H."/>
            <person name="Cuff J."/>
            <person name="Di Palma F."/>
            <person name="Fitzgerald S."/>
            <person name="Flicek P."/>
            <person name="Guttman M."/>
            <person name="Hubisz M.J."/>
            <person name="Jaffe D.B."/>
            <person name="Jungreis I."/>
            <person name="Kent W.J."/>
            <person name="Kostka D."/>
            <person name="Lara M."/>
            <person name="Martins A.L."/>
            <person name="Massingham T."/>
            <person name="Moltke I."/>
            <person name="Raney B.J."/>
            <person name="Rasmussen M.D."/>
            <person name="Robinson J."/>
            <person name="Stark A."/>
            <person name="Vilella A.J."/>
            <person name="Wen J."/>
            <person name="Xie X."/>
            <person name="Zody M.C."/>
            <person name="Baldwin J."/>
            <person name="Bloom T."/>
            <person name="Chin C.W."/>
            <person name="Heiman D."/>
            <person name="Nicol R."/>
            <person name="Nusbaum C."/>
            <person name="Young S."/>
            <person name="Wilkinson J."/>
            <person name="Worley K.C."/>
            <person name="Kovar C.L."/>
            <person name="Muzny D.M."/>
            <person name="Gibbs R.A."/>
            <person name="Cree A."/>
            <person name="Dihn H.H."/>
            <person name="Fowler G."/>
            <person name="Jhangiani S."/>
            <person name="Joshi V."/>
            <person name="Lee S."/>
            <person name="Lewis L.R."/>
            <person name="Nazareth L.V."/>
            <person name="Okwuonu G."/>
            <person name="Santibanez J."/>
            <person name="Warren W.C."/>
            <person name="Mardis E.R."/>
            <person name="Weinstock G.M."/>
            <person name="Wilson R.K."/>
            <person name="Delehaunty K."/>
            <person name="Dooling D."/>
            <person name="Fronik C."/>
            <person name="Fulton L."/>
            <person name="Fulton B."/>
            <person name="Graves T."/>
            <person name="Minx P."/>
            <person name="Sodergren E."/>
            <person name="Birney E."/>
            <person name="Margulies E.H."/>
            <person name="Herrero J."/>
            <person name="Green E.D."/>
            <person name="Haussler D."/>
            <person name="Siepel A."/>
            <person name="Goldman N."/>
            <person name="Pollard K.S."/>
            <person name="Pedersen J.S."/>
            <person name="Lander E.S."/>
            <person name="Kellis M."/>
        </authorList>
    </citation>
    <scope>NUCLEOTIDE SEQUENCE [LARGE SCALE GENOMIC DNA]</scope>
    <source>
        <strain evidence="15">Thorbecke</strain>
    </source>
</reference>
<keyword evidence="10" id="KW-0325">Glycoprotein</keyword>
<evidence type="ECO:0000259" key="13">
    <source>
        <dbReference type="PROSITE" id="PS50259"/>
    </source>
</evidence>
<dbReference type="InterPro" id="IPR038550">
    <property type="entry name" value="GPCR_3_9-Cys_sf"/>
</dbReference>
<organism evidence="14 15">
    <name type="scientific">Oryctolagus cuniculus</name>
    <name type="common">Rabbit</name>
    <dbReference type="NCBI Taxonomy" id="9986"/>
    <lineage>
        <taxon>Eukaryota</taxon>
        <taxon>Metazoa</taxon>
        <taxon>Chordata</taxon>
        <taxon>Craniata</taxon>
        <taxon>Vertebrata</taxon>
        <taxon>Euteleostomi</taxon>
        <taxon>Mammalia</taxon>
        <taxon>Eutheria</taxon>
        <taxon>Euarchontoglires</taxon>
        <taxon>Glires</taxon>
        <taxon>Lagomorpha</taxon>
        <taxon>Leporidae</taxon>
        <taxon>Oryctolagus</taxon>
    </lineage>
</organism>
<keyword evidence="15" id="KW-1185">Reference proteome</keyword>
<feature type="transmembrane region" description="Helical" evidence="12">
    <location>
        <begin position="495"/>
        <end position="519"/>
    </location>
</feature>
<accession>G1U284</accession>
<feature type="transmembrane region" description="Helical" evidence="12">
    <location>
        <begin position="716"/>
        <end position="738"/>
    </location>
</feature>
<keyword evidence="6 12" id="KW-1133">Transmembrane helix</keyword>
<keyword evidence="9" id="KW-0675">Receptor</keyword>
<feature type="transmembrane region" description="Helical" evidence="12">
    <location>
        <begin position="534"/>
        <end position="554"/>
    </location>
</feature>
<keyword evidence="8 12" id="KW-0472">Membrane</keyword>
<dbReference type="Gene3D" id="2.10.50.30">
    <property type="entry name" value="GPCR, family 3, nine cysteines domain"/>
    <property type="match status" value="1"/>
</dbReference>
<evidence type="ECO:0000256" key="2">
    <source>
        <dbReference type="ARBA" id="ARBA00007242"/>
    </source>
</evidence>
<dbReference type="eggNOG" id="KOG1056">
    <property type="taxonomic scope" value="Eukaryota"/>
</dbReference>
<evidence type="ECO:0000256" key="8">
    <source>
        <dbReference type="ARBA" id="ARBA00023136"/>
    </source>
</evidence>
<dbReference type="Gene3D" id="3.40.50.2300">
    <property type="match status" value="2"/>
</dbReference>
<feature type="transmembrane region" description="Helical" evidence="12">
    <location>
        <begin position="566"/>
        <end position="590"/>
    </location>
</feature>
<evidence type="ECO:0000256" key="1">
    <source>
        <dbReference type="ARBA" id="ARBA00004651"/>
    </source>
</evidence>
<dbReference type="GeneTree" id="ENSGT00950000182788"/>
<dbReference type="PROSITE" id="PS50259">
    <property type="entry name" value="G_PROTEIN_RECEP_F3_4"/>
    <property type="match status" value="1"/>
</dbReference>
<evidence type="ECO:0000256" key="11">
    <source>
        <dbReference type="ARBA" id="ARBA00023224"/>
    </source>
</evidence>
<dbReference type="InterPro" id="IPR028082">
    <property type="entry name" value="Peripla_BP_I"/>
</dbReference>
<dbReference type="Pfam" id="PF01094">
    <property type="entry name" value="ANF_receptor"/>
    <property type="match status" value="1"/>
</dbReference>
<dbReference type="GO" id="GO:0004930">
    <property type="term" value="F:G protein-coupled receptor activity"/>
    <property type="evidence" value="ECO:0007669"/>
    <property type="project" value="UniProtKB-KW"/>
</dbReference>
<keyword evidence="11" id="KW-0807">Transducer</keyword>
<keyword evidence="7" id="KW-0297">G-protein coupled receptor</keyword>